<name>A0A1H6WLC2_9RHOB</name>
<proteinExistence type="predicted"/>
<sequence>MRMTDIRSATTVAQGIVATLADGNPLAGNIVDMADYGHAVLVTGAGTAGVTFEVQESDTKADADFAAVAADELLGSITASDATGSVGYVGYKRYVRVVATGAADAVVSAAWVLQAPRYMPAAVSAQDIAAE</sequence>
<keyword evidence="2" id="KW-1185">Reference proteome</keyword>
<reference evidence="1 2" key="1">
    <citation type="submission" date="2016-10" db="EMBL/GenBank/DDBJ databases">
        <authorList>
            <person name="de Groot N.N."/>
        </authorList>
    </citation>
    <scope>NUCLEOTIDE SEQUENCE [LARGE SCALE GENOMIC DNA]</scope>
    <source>
        <strain evidence="1 2">DSM 29340</strain>
    </source>
</reference>
<protein>
    <submittedName>
        <fullName evidence="1">Uncharacterized protein</fullName>
    </submittedName>
</protein>
<dbReference type="RefSeq" id="WP_177175407.1">
    <property type="nucleotide sequence ID" value="NZ_BMGV01000003.1"/>
</dbReference>
<dbReference type="Proteomes" id="UP000199379">
    <property type="component" value="Unassembled WGS sequence"/>
</dbReference>
<dbReference type="EMBL" id="FNYD01000003">
    <property type="protein sequence ID" value="SEJ13175.1"/>
    <property type="molecule type" value="Genomic_DNA"/>
</dbReference>
<dbReference type="AlphaFoldDB" id="A0A1H6WLC2"/>
<gene>
    <name evidence="1" type="ORF">SAMN05444007_103392</name>
</gene>
<evidence type="ECO:0000313" key="1">
    <source>
        <dbReference type="EMBL" id="SEJ13175.1"/>
    </source>
</evidence>
<accession>A0A1H6WLC2</accession>
<dbReference type="STRING" id="1227549.SAMN05444007_103392"/>
<evidence type="ECO:0000313" key="2">
    <source>
        <dbReference type="Proteomes" id="UP000199379"/>
    </source>
</evidence>
<organism evidence="1 2">
    <name type="scientific">Cribrihabitans marinus</name>
    <dbReference type="NCBI Taxonomy" id="1227549"/>
    <lineage>
        <taxon>Bacteria</taxon>
        <taxon>Pseudomonadati</taxon>
        <taxon>Pseudomonadota</taxon>
        <taxon>Alphaproteobacteria</taxon>
        <taxon>Rhodobacterales</taxon>
        <taxon>Paracoccaceae</taxon>
        <taxon>Cribrihabitans</taxon>
    </lineage>
</organism>